<evidence type="ECO:0000313" key="2">
    <source>
        <dbReference type="EMBL" id="KAG5592898.1"/>
    </source>
</evidence>
<dbReference type="GO" id="GO:0042797">
    <property type="term" value="P:tRNA transcription by RNA polymerase III"/>
    <property type="evidence" value="ECO:0007669"/>
    <property type="project" value="TreeGrafter"/>
</dbReference>
<feature type="region of interest" description="Disordered" evidence="1">
    <location>
        <begin position="1"/>
        <end position="42"/>
    </location>
</feature>
<accession>A0A9J5XYS8</accession>
<evidence type="ECO:0008006" key="4">
    <source>
        <dbReference type="Google" id="ProtNLM"/>
    </source>
</evidence>
<sequence length="270" mass="30317">MDLDFDGPSKVPTRQSRFAPKSSKLKPQPETKPKIETLPQSDSAISTIKEELSVSLAENGAVTGSDDVPLEGETTENYLGEDEGQVTDSDRDEVVREIDVCINPSFDPITQLYVFQYPLRAVWRPYELEERCQEVRLRPSTAEMEVDLAIDLDSKNFDRDSVHAATIKKQMLSTSWMPLPTCTSGYAIGVLIGDKLHLNPVHAVVQLRPSKRNLKESELKKNVTTNNDEKSVENEDVKEKRPMGPSKKQVHFIIFSLMTAPKLNLYGPCI</sequence>
<dbReference type="AlphaFoldDB" id="A0A9J5XYS8"/>
<reference evidence="2 3" key="1">
    <citation type="submission" date="2020-09" db="EMBL/GenBank/DDBJ databases">
        <title>De no assembly of potato wild relative species, Solanum commersonii.</title>
        <authorList>
            <person name="Cho K."/>
        </authorList>
    </citation>
    <scope>NUCLEOTIDE SEQUENCE [LARGE SCALE GENOMIC DNA]</scope>
    <source>
        <strain evidence="2">LZ3.2</strain>
        <tissue evidence="2">Leaf</tissue>
    </source>
</reference>
<organism evidence="2 3">
    <name type="scientific">Solanum commersonii</name>
    <name type="common">Commerson's wild potato</name>
    <name type="synonym">Commerson's nightshade</name>
    <dbReference type="NCBI Taxonomy" id="4109"/>
    <lineage>
        <taxon>Eukaryota</taxon>
        <taxon>Viridiplantae</taxon>
        <taxon>Streptophyta</taxon>
        <taxon>Embryophyta</taxon>
        <taxon>Tracheophyta</taxon>
        <taxon>Spermatophyta</taxon>
        <taxon>Magnoliopsida</taxon>
        <taxon>eudicotyledons</taxon>
        <taxon>Gunneridae</taxon>
        <taxon>Pentapetalae</taxon>
        <taxon>asterids</taxon>
        <taxon>lamiids</taxon>
        <taxon>Solanales</taxon>
        <taxon>Solanaceae</taxon>
        <taxon>Solanoideae</taxon>
        <taxon>Solaneae</taxon>
        <taxon>Solanum</taxon>
    </lineage>
</organism>
<dbReference type="PANTHER" id="PTHR12069:SF0">
    <property type="entry name" value="DNA-DIRECTED RNA POLYMERASE III SUBUNIT RPC5"/>
    <property type="match status" value="1"/>
</dbReference>
<dbReference type="Proteomes" id="UP000824120">
    <property type="component" value="Chromosome 8"/>
</dbReference>
<keyword evidence="3" id="KW-1185">Reference proteome</keyword>
<dbReference type="Pfam" id="PF04801">
    <property type="entry name" value="RPC5"/>
    <property type="match status" value="1"/>
</dbReference>
<dbReference type="GO" id="GO:0005666">
    <property type="term" value="C:RNA polymerase III complex"/>
    <property type="evidence" value="ECO:0007669"/>
    <property type="project" value="TreeGrafter"/>
</dbReference>
<dbReference type="OrthoDB" id="1730101at2759"/>
<gene>
    <name evidence="2" type="ORF">H5410_043412</name>
</gene>
<dbReference type="EMBL" id="JACXVP010000008">
    <property type="protein sequence ID" value="KAG5592898.1"/>
    <property type="molecule type" value="Genomic_DNA"/>
</dbReference>
<feature type="region of interest" description="Disordered" evidence="1">
    <location>
        <begin position="215"/>
        <end position="244"/>
    </location>
</feature>
<evidence type="ECO:0000256" key="1">
    <source>
        <dbReference type="SAM" id="MobiDB-lite"/>
    </source>
</evidence>
<dbReference type="PANTHER" id="PTHR12069">
    <property type="entry name" value="DNA-DIRECTED RNA POLYMERASES III 80 KDA POLYPEPTIDE RNA POLYMERASE III SUBUNIT 5"/>
    <property type="match status" value="1"/>
</dbReference>
<evidence type="ECO:0000313" key="3">
    <source>
        <dbReference type="Proteomes" id="UP000824120"/>
    </source>
</evidence>
<dbReference type="InterPro" id="IPR006886">
    <property type="entry name" value="RNA_pol_III_Rpc5"/>
</dbReference>
<feature type="compositionally biased region" description="Basic and acidic residues" evidence="1">
    <location>
        <begin position="215"/>
        <end position="242"/>
    </location>
</feature>
<comment type="caution">
    <text evidence="2">The sequence shown here is derived from an EMBL/GenBank/DDBJ whole genome shotgun (WGS) entry which is preliminary data.</text>
</comment>
<proteinExistence type="predicted"/>
<name>A0A9J5XYS8_SOLCO</name>
<protein>
    <recommendedName>
        <fullName evidence="4">DNA-directed RNA polymerase III subunit RPC5</fullName>
    </recommendedName>
</protein>